<evidence type="ECO:0000256" key="3">
    <source>
        <dbReference type="ARBA" id="ARBA00022989"/>
    </source>
</evidence>
<keyword evidence="5" id="KW-0813">Transport</keyword>
<dbReference type="EMBL" id="CADCWL010000176">
    <property type="protein sequence ID" value="CAA9575247.1"/>
    <property type="molecule type" value="Genomic_DNA"/>
</dbReference>
<feature type="domain" description="ABC transmembrane type-1" evidence="6">
    <location>
        <begin position="94"/>
        <end position="306"/>
    </location>
</feature>
<dbReference type="PANTHER" id="PTHR43759">
    <property type="entry name" value="TREHALOSE TRANSPORT SYSTEM PERMEASE PROTEIN SUGA"/>
    <property type="match status" value="1"/>
</dbReference>
<dbReference type="PANTHER" id="PTHR43759:SF1">
    <property type="entry name" value="GLUCOSE IMPORT SYSTEM PERMEASE PROTEIN GLCT"/>
    <property type="match status" value="1"/>
</dbReference>
<dbReference type="InterPro" id="IPR000515">
    <property type="entry name" value="MetI-like"/>
</dbReference>
<name>A0A6J4VCL0_9BACT</name>
<dbReference type="Gene3D" id="1.10.3720.10">
    <property type="entry name" value="MetI-like"/>
    <property type="match status" value="1"/>
</dbReference>
<dbReference type="AlphaFoldDB" id="A0A6J4VCL0"/>
<proteinExistence type="inferred from homology"/>
<dbReference type="InterPro" id="IPR035906">
    <property type="entry name" value="MetI-like_sf"/>
</dbReference>
<accession>A0A6J4VCL0</accession>
<keyword evidence="2 5" id="KW-0812">Transmembrane</keyword>
<comment type="similarity">
    <text evidence="5">Belongs to the binding-protein-dependent transport system permease family.</text>
</comment>
<gene>
    <name evidence="7" type="ORF">AVDCRST_MAG19-3263</name>
</gene>
<comment type="subcellular location">
    <subcellularLocation>
        <location evidence="1 5">Cell membrane</location>
        <topology evidence="1 5">Multi-pass membrane protein</topology>
    </subcellularLocation>
</comment>
<evidence type="ECO:0000256" key="5">
    <source>
        <dbReference type="RuleBase" id="RU363032"/>
    </source>
</evidence>
<keyword evidence="3 5" id="KW-1133">Transmembrane helix</keyword>
<dbReference type="PROSITE" id="PS50928">
    <property type="entry name" value="ABC_TM1"/>
    <property type="match status" value="1"/>
</dbReference>
<sequence>MAIQPNVAAPRVAAPLPTRPGVRRRFGVLDRHVWVLYVAPAALVLVAVTLAPLVYLLYNSLTDYDLRRAYLGRTFIGLGNYRTMLEDGAFWQSVQVALTVTAGVVVVELVFGMALAMLFSREFPGKRVVRSLFLLPLITTPVVVGLTWRMLYNSDLGMINYVLGSLGLPTPLWLASTRLALPSVIITDTWHAVPFVTLMFVAGLQSLPTEPQEAAKVDGASAWRRFLDITLPQMRPLIFLALIFRATDAIRMFDLIYVMTSGGPANATQTLNMYAYKVGFQFLNIGYGSALAVVLMLVCIGISFVLVKYSGIELEGGAR</sequence>
<dbReference type="SUPFAM" id="SSF161098">
    <property type="entry name" value="MetI-like"/>
    <property type="match status" value="1"/>
</dbReference>
<dbReference type="GO" id="GO:0005886">
    <property type="term" value="C:plasma membrane"/>
    <property type="evidence" value="ECO:0007669"/>
    <property type="project" value="UniProtKB-SubCell"/>
</dbReference>
<evidence type="ECO:0000256" key="2">
    <source>
        <dbReference type="ARBA" id="ARBA00022692"/>
    </source>
</evidence>
<evidence type="ECO:0000256" key="1">
    <source>
        <dbReference type="ARBA" id="ARBA00004651"/>
    </source>
</evidence>
<evidence type="ECO:0000313" key="7">
    <source>
        <dbReference type="EMBL" id="CAA9575247.1"/>
    </source>
</evidence>
<dbReference type="Pfam" id="PF00528">
    <property type="entry name" value="BPD_transp_1"/>
    <property type="match status" value="1"/>
</dbReference>
<evidence type="ECO:0000259" key="6">
    <source>
        <dbReference type="PROSITE" id="PS50928"/>
    </source>
</evidence>
<evidence type="ECO:0000256" key="4">
    <source>
        <dbReference type="ARBA" id="ARBA00023136"/>
    </source>
</evidence>
<dbReference type="CDD" id="cd06261">
    <property type="entry name" value="TM_PBP2"/>
    <property type="match status" value="1"/>
</dbReference>
<protein>
    <submittedName>
        <fullName evidence="7">N-Acetyl-D-glucosamine ABC transport system, permease protein 1</fullName>
    </submittedName>
</protein>
<reference evidence="7" key="1">
    <citation type="submission" date="2020-02" db="EMBL/GenBank/DDBJ databases">
        <authorList>
            <person name="Meier V. D."/>
        </authorList>
    </citation>
    <scope>NUCLEOTIDE SEQUENCE</scope>
    <source>
        <strain evidence="7">AVDCRST_MAG19</strain>
    </source>
</reference>
<feature type="transmembrane region" description="Helical" evidence="5">
    <location>
        <begin position="280"/>
        <end position="307"/>
    </location>
</feature>
<feature type="transmembrane region" description="Helical" evidence="5">
    <location>
        <begin position="94"/>
        <end position="119"/>
    </location>
</feature>
<keyword evidence="4 5" id="KW-0472">Membrane</keyword>
<feature type="transmembrane region" description="Helical" evidence="5">
    <location>
        <begin position="131"/>
        <end position="152"/>
    </location>
</feature>
<dbReference type="GO" id="GO:0055085">
    <property type="term" value="P:transmembrane transport"/>
    <property type="evidence" value="ECO:0007669"/>
    <property type="project" value="InterPro"/>
</dbReference>
<dbReference type="InterPro" id="IPR052730">
    <property type="entry name" value="Sugar_ABC_transporter"/>
</dbReference>
<feature type="transmembrane region" description="Helical" evidence="5">
    <location>
        <begin position="33"/>
        <end position="58"/>
    </location>
</feature>
<organism evidence="7">
    <name type="scientific">uncultured Thermomicrobiales bacterium</name>
    <dbReference type="NCBI Taxonomy" id="1645740"/>
    <lineage>
        <taxon>Bacteria</taxon>
        <taxon>Pseudomonadati</taxon>
        <taxon>Thermomicrobiota</taxon>
        <taxon>Thermomicrobia</taxon>
        <taxon>Thermomicrobiales</taxon>
        <taxon>environmental samples</taxon>
    </lineage>
</organism>